<dbReference type="Gene3D" id="3.40.366.10">
    <property type="entry name" value="Malonyl-Coenzyme A Acyl Carrier Protein, domain 2"/>
    <property type="match status" value="1"/>
</dbReference>
<dbReference type="InterPro" id="IPR032821">
    <property type="entry name" value="PKS_assoc"/>
</dbReference>
<accession>A0ABV9S3U3</accession>
<name>A0ABV9S3U3_9PSEU</name>
<sequence length="1534" mass="159392">MATSDELVEALRSSLKANDNLRRENQELAEAAREPIAIIGMACRYPGGIEDADSLWAAVAEGRDGISPLPADRGWGVLAKAFGMTSVLSGSGGFLDRATEFDAGFFGISPREATAMSPQQRVLLETSWAALEHARVDADSARRATTGVFAGLMGEDYGIPVLMSDEDLGGYISTGTTPAVASGRISYALGLTGPSLTVDTACSSSLVAVHLAAQALRRGDCTLALAGGVSVMSTPGSFNEFARQGGLAEGGRCRSFAAGADGTAWAEGVGVLVLERLSDARRNGHRVLAVVRGSSVNQDGASNGLTAPNGPSQERVIRAALADAGLSTTDIDAVEAHGTGTRLGDPIEAQALLSTYGRDRATPLWLGSVKSNFGHAQAAAGVAGIIKVVQALRHELLPRTLHVDEPTPQVDWSAGTVRLLTDEQPWPDTGRPRRAAVSSFGLSGTNSHVIIESVPQEEPAEKGAAPAVPWVLSARTPGALRAQAAALRDHLAAHPGLSAVDVGFSLATTRTHFEHRAFVTGAAALADVVPAAPAAGKLAFLFSGQGAQKLGMGRDLATAFPVFAAAFDEVLAALDEHLDRPLRDVLWGEDEDLLNQTTYTQPGLFAVEVALYRLFRSWGVRPDYLTGHSVGELAAAHVAGVLSLADAALLVTTRARLMQALPSGGAMVAVQARPDEVTPTGEVGIAAVNGPDSVVLSGPERDVLALAETFGSQGRKTSRLAVSHAFHSPLMTPMLADFARVAAGLSYADPVVPVVSTVTGDVADMTTPEYWIRNVAQTVRFADAVTALAADGVGTFVELGPDAVLSAMAAGSATGTFLATQRRGHPGDRAAVEALAALHCEGRTVDWTAFYAPLGASAVDLPTYAFDRQRYWVEPADRRTADPAADAFWRLVDGGDANALAERLSVDADAIAAVLPGLSAWRRDATDRSTVDSWRYRIEWERIDAQGTLDGRWLVVGAGDATADTLAAALADHVEVVRGEVGALPADITDDLTGIVSALSPTDTVTLVQELGARGVTAPLWCVTVDATTESPDPEQAAVWGLGTVLALDLPDRWGGLVDLPGAAAVDRLVAALSTPAEDQLAVRDDGVYARRMVPAPAGQVTPWQPRGTVLVTGGTGGIGAHLARWLAENGAEHLVLTSRRGADAPGAAELRDELDALGAAVTIAACDVADRAALAALLDEHPVTAVFHAASALPVPVPIGDTTVEDFTATGRAKIDGARNLDELTGDLDAFVLFSSGAAIWGSGQQAAYGAANAYVDALAQRRKARGKQATSVAWGAWAGETMAAEGDLSRYGLEAMEPRLALAALAQAIGEGHANLVVSAIDWARFVPTYTLARPRPLLRGVPAAVAVLAADAAAEPAAGASDLVAHLEKLSPADQEQELVELVRARAAAVLRHDSADAVAPHAAFRELGFDSLAAVELRNQLVAATGLTLPATMVFDHPNPADLAAFLHTRLGLGETTGDPVLSSLDALEQVVAVLPAHDIERTRIVARLQALVGALNDKANTGTVTSVEDKLKAASADDVFAFIDDLGVA</sequence>
<dbReference type="SMART" id="SM00822">
    <property type="entry name" value="PKS_KR"/>
    <property type="match status" value="1"/>
</dbReference>
<dbReference type="InterPro" id="IPR014031">
    <property type="entry name" value="Ketoacyl_synth_C"/>
</dbReference>
<evidence type="ECO:0000256" key="7">
    <source>
        <dbReference type="ARBA" id="ARBA00023315"/>
    </source>
</evidence>
<keyword evidence="11" id="KW-1185">Reference proteome</keyword>
<feature type="domain" description="Ketosynthase family 3 (KS3)" evidence="9">
    <location>
        <begin position="33"/>
        <end position="453"/>
    </location>
</feature>
<dbReference type="Pfam" id="PF02801">
    <property type="entry name" value="Ketoacyl-synt_C"/>
    <property type="match status" value="1"/>
</dbReference>
<evidence type="ECO:0000313" key="10">
    <source>
        <dbReference type="EMBL" id="MFC4855498.1"/>
    </source>
</evidence>
<dbReference type="SUPFAM" id="SSF52151">
    <property type="entry name" value="FabD/lysophospholipase-like"/>
    <property type="match status" value="1"/>
</dbReference>
<evidence type="ECO:0000256" key="3">
    <source>
        <dbReference type="ARBA" id="ARBA00022553"/>
    </source>
</evidence>
<dbReference type="InterPro" id="IPR015083">
    <property type="entry name" value="NorB/c/GfsB-D-like_docking"/>
</dbReference>
<dbReference type="PANTHER" id="PTHR43775:SF51">
    <property type="entry name" value="INACTIVE PHENOLPHTHIOCEROL SYNTHESIS POLYKETIDE SYNTHASE TYPE I PKS1-RELATED"/>
    <property type="match status" value="1"/>
</dbReference>
<dbReference type="InterPro" id="IPR020806">
    <property type="entry name" value="PKS_PP-bd"/>
</dbReference>
<evidence type="ECO:0000256" key="1">
    <source>
        <dbReference type="ARBA" id="ARBA00001957"/>
    </source>
</evidence>
<keyword evidence="5" id="KW-0045">Antibiotic biosynthesis</keyword>
<dbReference type="SMART" id="SM00827">
    <property type="entry name" value="PKS_AT"/>
    <property type="match status" value="1"/>
</dbReference>
<dbReference type="RefSeq" id="WP_378057444.1">
    <property type="nucleotide sequence ID" value="NZ_JBHSIS010000007.1"/>
</dbReference>
<dbReference type="CDD" id="cd08952">
    <property type="entry name" value="KR_1_SDR_x"/>
    <property type="match status" value="1"/>
</dbReference>
<dbReference type="SMART" id="SM00825">
    <property type="entry name" value="PKS_KS"/>
    <property type="match status" value="1"/>
</dbReference>
<dbReference type="SUPFAM" id="SSF47336">
    <property type="entry name" value="ACP-like"/>
    <property type="match status" value="1"/>
</dbReference>
<gene>
    <name evidence="10" type="ORF">ACFPCV_18460</name>
</gene>
<dbReference type="Gene3D" id="1.10.1200.10">
    <property type="entry name" value="ACP-like"/>
    <property type="match status" value="1"/>
</dbReference>
<dbReference type="InterPro" id="IPR013968">
    <property type="entry name" value="PKS_KR"/>
</dbReference>
<keyword evidence="7" id="KW-0012">Acyltransferase</keyword>
<dbReference type="CDD" id="cd00833">
    <property type="entry name" value="PKS"/>
    <property type="match status" value="1"/>
</dbReference>
<dbReference type="Pfam" id="PF08659">
    <property type="entry name" value="KR"/>
    <property type="match status" value="1"/>
</dbReference>
<dbReference type="InterPro" id="IPR041618">
    <property type="entry name" value="PKS_DE"/>
</dbReference>
<dbReference type="SMART" id="SM00823">
    <property type="entry name" value="PKS_PP"/>
    <property type="match status" value="1"/>
</dbReference>
<dbReference type="InterPro" id="IPR036736">
    <property type="entry name" value="ACP-like_sf"/>
</dbReference>
<dbReference type="SUPFAM" id="SSF53901">
    <property type="entry name" value="Thiolase-like"/>
    <property type="match status" value="1"/>
</dbReference>
<comment type="caution">
    <text evidence="10">The sequence shown here is derived from an EMBL/GenBank/DDBJ whole genome shotgun (WGS) entry which is preliminary data.</text>
</comment>
<dbReference type="InterPro" id="IPR006162">
    <property type="entry name" value="Ppantetheine_attach_site"/>
</dbReference>
<dbReference type="Pfam" id="PF00550">
    <property type="entry name" value="PP-binding"/>
    <property type="match status" value="1"/>
</dbReference>
<dbReference type="InterPro" id="IPR001227">
    <property type="entry name" value="Ac_transferase_dom_sf"/>
</dbReference>
<dbReference type="PROSITE" id="PS00012">
    <property type="entry name" value="PHOSPHOPANTETHEINE"/>
    <property type="match status" value="1"/>
</dbReference>
<dbReference type="InterPro" id="IPR016035">
    <property type="entry name" value="Acyl_Trfase/lysoPLipase"/>
</dbReference>
<dbReference type="InterPro" id="IPR018201">
    <property type="entry name" value="Ketoacyl_synth_AS"/>
</dbReference>
<dbReference type="NCBIfam" id="NF045894">
    <property type="entry name" value="PKS_plus_SDR"/>
    <property type="match status" value="1"/>
</dbReference>
<keyword evidence="4" id="KW-0808">Transferase</keyword>
<evidence type="ECO:0000259" key="9">
    <source>
        <dbReference type="PROSITE" id="PS52004"/>
    </source>
</evidence>
<dbReference type="PROSITE" id="PS00606">
    <property type="entry name" value="KS3_1"/>
    <property type="match status" value="1"/>
</dbReference>
<evidence type="ECO:0000256" key="4">
    <source>
        <dbReference type="ARBA" id="ARBA00022679"/>
    </source>
</evidence>
<organism evidence="10 11">
    <name type="scientific">Actinophytocola glycyrrhizae</name>
    <dbReference type="NCBI Taxonomy" id="2044873"/>
    <lineage>
        <taxon>Bacteria</taxon>
        <taxon>Bacillati</taxon>
        <taxon>Actinomycetota</taxon>
        <taxon>Actinomycetes</taxon>
        <taxon>Pseudonocardiales</taxon>
        <taxon>Pseudonocardiaceae</taxon>
    </lineage>
</organism>
<evidence type="ECO:0000256" key="2">
    <source>
        <dbReference type="ARBA" id="ARBA00022450"/>
    </source>
</evidence>
<dbReference type="SUPFAM" id="SSF51735">
    <property type="entry name" value="NAD(P)-binding Rossmann-fold domains"/>
    <property type="match status" value="2"/>
</dbReference>
<dbReference type="InterPro" id="IPR014043">
    <property type="entry name" value="Acyl_transferase_dom"/>
</dbReference>
<dbReference type="Pfam" id="PF16197">
    <property type="entry name" value="KAsynt_C_assoc"/>
    <property type="match status" value="1"/>
</dbReference>
<dbReference type="SMART" id="SM01294">
    <property type="entry name" value="PKS_PP_betabranch"/>
    <property type="match status" value="1"/>
</dbReference>
<dbReference type="InterPro" id="IPR036291">
    <property type="entry name" value="NAD(P)-bd_dom_sf"/>
</dbReference>
<proteinExistence type="predicted"/>
<dbReference type="Proteomes" id="UP001595859">
    <property type="component" value="Unassembled WGS sequence"/>
</dbReference>
<keyword evidence="3" id="KW-0597">Phosphoprotein</keyword>
<dbReference type="InterPro" id="IPR016036">
    <property type="entry name" value="Malonyl_transacylase_ACP-bd"/>
</dbReference>
<feature type="domain" description="Carrier" evidence="8">
    <location>
        <begin position="1380"/>
        <end position="1455"/>
    </location>
</feature>
<evidence type="ECO:0000256" key="5">
    <source>
        <dbReference type="ARBA" id="ARBA00023194"/>
    </source>
</evidence>
<dbReference type="SUPFAM" id="SSF55048">
    <property type="entry name" value="Probable ACP-binding domain of malonyl-CoA ACP transacylase"/>
    <property type="match status" value="1"/>
</dbReference>
<dbReference type="Pfam" id="PF00698">
    <property type="entry name" value="Acyl_transf_1"/>
    <property type="match status" value="1"/>
</dbReference>
<dbReference type="PROSITE" id="PS50075">
    <property type="entry name" value="CARRIER"/>
    <property type="match status" value="1"/>
</dbReference>
<dbReference type="InterPro" id="IPR009081">
    <property type="entry name" value="PP-bd_ACP"/>
</dbReference>
<comment type="cofactor">
    <cofactor evidence="1">
        <name>pantetheine 4'-phosphate</name>
        <dbReference type="ChEBI" id="CHEBI:47942"/>
    </cofactor>
</comment>
<keyword evidence="6" id="KW-0511">Multifunctional enzyme</keyword>
<protein>
    <submittedName>
        <fullName evidence="10">Type I polyketide synthase</fullName>
    </submittedName>
</protein>
<keyword evidence="2" id="KW-0596">Phosphopantetheine</keyword>
<dbReference type="PROSITE" id="PS52004">
    <property type="entry name" value="KS3_2"/>
    <property type="match status" value="1"/>
</dbReference>
<dbReference type="PANTHER" id="PTHR43775">
    <property type="entry name" value="FATTY ACID SYNTHASE"/>
    <property type="match status" value="1"/>
</dbReference>
<dbReference type="InterPro" id="IPR020841">
    <property type="entry name" value="PKS_Beta-ketoAc_synthase_dom"/>
</dbReference>
<dbReference type="InterPro" id="IPR016039">
    <property type="entry name" value="Thiolase-like"/>
</dbReference>
<dbReference type="EMBL" id="JBHSIS010000007">
    <property type="protein sequence ID" value="MFC4855498.1"/>
    <property type="molecule type" value="Genomic_DNA"/>
</dbReference>
<evidence type="ECO:0000259" key="8">
    <source>
        <dbReference type="PROSITE" id="PS50075"/>
    </source>
</evidence>
<dbReference type="Gene3D" id="6.10.140.1830">
    <property type="match status" value="1"/>
</dbReference>
<dbReference type="InterPro" id="IPR014030">
    <property type="entry name" value="Ketoacyl_synth_N"/>
</dbReference>
<dbReference type="InterPro" id="IPR057326">
    <property type="entry name" value="KR_dom"/>
</dbReference>
<dbReference type="Gene3D" id="3.30.70.3290">
    <property type="match status" value="1"/>
</dbReference>
<dbReference type="Pfam" id="PF08990">
    <property type="entry name" value="Docking"/>
    <property type="match status" value="1"/>
</dbReference>
<evidence type="ECO:0000256" key="6">
    <source>
        <dbReference type="ARBA" id="ARBA00023268"/>
    </source>
</evidence>
<dbReference type="InterPro" id="IPR050091">
    <property type="entry name" value="PKS_NRPS_Biosynth_Enz"/>
</dbReference>
<reference evidence="11" key="1">
    <citation type="journal article" date="2019" name="Int. J. Syst. Evol. Microbiol.">
        <title>The Global Catalogue of Microorganisms (GCM) 10K type strain sequencing project: providing services to taxonomists for standard genome sequencing and annotation.</title>
        <authorList>
            <consortium name="The Broad Institute Genomics Platform"/>
            <consortium name="The Broad Institute Genome Sequencing Center for Infectious Disease"/>
            <person name="Wu L."/>
            <person name="Ma J."/>
        </authorList>
    </citation>
    <scope>NUCLEOTIDE SEQUENCE [LARGE SCALE GENOMIC DNA]</scope>
    <source>
        <strain evidence="11">ZS-22-S1</strain>
    </source>
</reference>
<dbReference type="Gene3D" id="3.40.50.720">
    <property type="entry name" value="NAD(P)-binding Rossmann-like Domain"/>
    <property type="match status" value="1"/>
</dbReference>
<dbReference type="Gene3D" id="3.40.47.10">
    <property type="match status" value="1"/>
</dbReference>
<dbReference type="Pfam" id="PF00109">
    <property type="entry name" value="ketoacyl-synt"/>
    <property type="match status" value="1"/>
</dbReference>
<evidence type="ECO:0000313" key="11">
    <source>
        <dbReference type="Proteomes" id="UP001595859"/>
    </source>
</evidence>
<dbReference type="Pfam" id="PF18369">
    <property type="entry name" value="PKS_DE"/>
    <property type="match status" value="1"/>
</dbReference>